<keyword evidence="7" id="KW-1185">Reference proteome</keyword>
<evidence type="ECO:0000259" key="5">
    <source>
        <dbReference type="PROSITE" id="PS51891"/>
    </source>
</evidence>
<evidence type="ECO:0000313" key="7">
    <source>
        <dbReference type="Proteomes" id="UP000799423"/>
    </source>
</evidence>
<dbReference type="InterPro" id="IPR006913">
    <property type="entry name" value="CENP-V/GFA"/>
</dbReference>
<evidence type="ECO:0000256" key="1">
    <source>
        <dbReference type="ARBA" id="ARBA00005495"/>
    </source>
</evidence>
<dbReference type="SUPFAM" id="SSF51316">
    <property type="entry name" value="Mss4-like"/>
    <property type="match status" value="1"/>
</dbReference>
<dbReference type="PROSITE" id="PS51891">
    <property type="entry name" value="CENP_V_GFA"/>
    <property type="match status" value="1"/>
</dbReference>
<protein>
    <recommendedName>
        <fullName evidence="5">CENP-V/GFA domain-containing protein</fullName>
    </recommendedName>
</protein>
<keyword evidence="4" id="KW-0456">Lyase</keyword>
<organism evidence="6 7">
    <name type="scientific">Plenodomus tracheiphilus IPT5</name>
    <dbReference type="NCBI Taxonomy" id="1408161"/>
    <lineage>
        <taxon>Eukaryota</taxon>
        <taxon>Fungi</taxon>
        <taxon>Dikarya</taxon>
        <taxon>Ascomycota</taxon>
        <taxon>Pezizomycotina</taxon>
        <taxon>Dothideomycetes</taxon>
        <taxon>Pleosporomycetidae</taxon>
        <taxon>Pleosporales</taxon>
        <taxon>Pleosporineae</taxon>
        <taxon>Leptosphaeriaceae</taxon>
        <taxon>Plenodomus</taxon>
    </lineage>
</organism>
<proteinExistence type="inferred from homology"/>
<name>A0A6A7BG38_9PLEO</name>
<accession>A0A6A7BG38</accession>
<dbReference type="Proteomes" id="UP000799423">
    <property type="component" value="Unassembled WGS sequence"/>
</dbReference>
<evidence type="ECO:0000256" key="3">
    <source>
        <dbReference type="ARBA" id="ARBA00022833"/>
    </source>
</evidence>
<dbReference type="InterPro" id="IPR011057">
    <property type="entry name" value="Mss4-like_sf"/>
</dbReference>
<keyword evidence="2" id="KW-0479">Metal-binding</keyword>
<evidence type="ECO:0000313" key="6">
    <source>
        <dbReference type="EMBL" id="KAF2853138.1"/>
    </source>
</evidence>
<evidence type="ECO:0000256" key="4">
    <source>
        <dbReference type="ARBA" id="ARBA00023239"/>
    </source>
</evidence>
<dbReference type="GO" id="GO:0016846">
    <property type="term" value="F:carbon-sulfur lyase activity"/>
    <property type="evidence" value="ECO:0007669"/>
    <property type="project" value="InterPro"/>
</dbReference>
<sequence length="139" mass="14748">MAVGGCFCGNVRYEVTGDSEASILCHCLDCRKISGSTYSTNSLHTANAFKVTKGTPKQYTIKSESGNEMTSNFCGDCGSTMWREGGAFPGKRIIKAGATGTLDDTSIIDDMKVNAELFAPTRPKWIAAQEGAAQSKGMS</sequence>
<gene>
    <name evidence="6" type="ORF">T440DRAFT_419164</name>
</gene>
<keyword evidence="3" id="KW-0862">Zinc</keyword>
<evidence type="ECO:0000256" key="2">
    <source>
        <dbReference type="ARBA" id="ARBA00022723"/>
    </source>
</evidence>
<feature type="domain" description="CENP-V/GFA" evidence="5">
    <location>
        <begin position="2"/>
        <end position="139"/>
    </location>
</feature>
<dbReference type="PANTHER" id="PTHR33337">
    <property type="entry name" value="GFA DOMAIN-CONTAINING PROTEIN"/>
    <property type="match status" value="1"/>
</dbReference>
<dbReference type="GO" id="GO:0046872">
    <property type="term" value="F:metal ion binding"/>
    <property type="evidence" value="ECO:0007669"/>
    <property type="project" value="UniProtKB-KW"/>
</dbReference>
<reference evidence="6" key="1">
    <citation type="submission" date="2020-01" db="EMBL/GenBank/DDBJ databases">
        <authorList>
            <consortium name="DOE Joint Genome Institute"/>
            <person name="Haridas S."/>
            <person name="Albert R."/>
            <person name="Binder M."/>
            <person name="Bloem J."/>
            <person name="Labutti K."/>
            <person name="Salamov A."/>
            <person name="Andreopoulos B."/>
            <person name="Baker S.E."/>
            <person name="Barry K."/>
            <person name="Bills G."/>
            <person name="Bluhm B.H."/>
            <person name="Cannon C."/>
            <person name="Castanera R."/>
            <person name="Culley D.E."/>
            <person name="Daum C."/>
            <person name="Ezra D."/>
            <person name="Gonzalez J.B."/>
            <person name="Henrissat B."/>
            <person name="Kuo A."/>
            <person name="Liang C."/>
            <person name="Lipzen A."/>
            <person name="Lutzoni F."/>
            <person name="Magnuson J."/>
            <person name="Mondo S."/>
            <person name="Nolan M."/>
            <person name="Ohm R."/>
            <person name="Pangilinan J."/>
            <person name="Park H.-J."/>
            <person name="Ramirez L."/>
            <person name="Alfaro M."/>
            <person name="Sun H."/>
            <person name="Tritt A."/>
            <person name="Yoshinaga Y."/>
            <person name="Zwiers L.-H."/>
            <person name="Turgeon B.G."/>
            <person name="Goodwin S.B."/>
            <person name="Spatafora J.W."/>
            <person name="Crous P.W."/>
            <person name="Grigoriev I.V."/>
        </authorList>
    </citation>
    <scope>NUCLEOTIDE SEQUENCE</scope>
    <source>
        <strain evidence="6">IPT5</strain>
    </source>
</reference>
<dbReference type="PANTHER" id="PTHR33337:SF30">
    <property type="entry name" value="DUF636 DOMAIN PROTEIN (AFU_ORTHOLOGUE AFUA_1G03180)"/>
    <property type="match status" value="1"/>
</dbReference>
<dbReference type="AlphaFoldDB" id="A0A6A7BG38"/>
<dbReference type="Pfam" id="PF04828">
    <property type="entry name" value="GFA"/>
    <property type="match status" value="1"/>
</dbReference>
<comment type="similarity">
    <text evidence="1">Belongs to the Gfa family.</text>
</comment>
<dbReference type="EMBL" id="MU006296">
    <property type="protein sequence ID" value="KAF2853138.1"/>
    <property type="molecule type" value="Genomic_DNA"/>
</dbReference>
<dbReference type="OrthoDB" id="406544at2759"/>
<dbReference type="Gene3D" id="3.90.1590.10">
    <property type="entry name" value="glutathione-dependent formaldehyde- activating enzyme (gfa)"/>
    <property type="match status" value="1"/>
</dbReference>